<dbReference type="SUPFAM" id="SSF57829">
    <property type="entry name" value="Zn-binding ribosomal proteins"/>
    <property type="match status" value="1"/>
</dbReference>
<dbReference type="KEGG" id="vmo:VMUT_0469"/>
<evidence type="ECO:0000256" key="2">
    <source>
        <dbReference type="ARBA" id="ARBA00022833"/>
    </source>
</evidence>
<evidence type="ECO:0000256" key="5">
    <source>
        <dbReference type="HAMAP-Rule" id="MF_00371"/>
    </source>
</evidence>
<evidence type="ECO:0000256" key="6">
    <source>
        <dbReference type="RuleBase" id="RU000671"/>
    </source>
</evidence>
<evidence type="ECO:0000313" key="8">
    <source>
        <dbReference type="Proteomes" id="UP000007485"/>
    </source>
</evidence>
<feature type="binding site" evidence="5">
    <location>
        <position position="44"/>
    </location>
    <ligand>
        <name>Zn(2+)</name>
        <dbReference type="ChEBI" id="CHEBI:29105"/>
    </ligand>
</feature>
<evidence type="ECO:0000313" key="7">
    <source>
        <dbReference type="EMBL" id="ADY00681.1"/>
    </source>
</evidence>
<keyword evidence="5 6" id="KW-0479">Metal-binding</keyword>
<evidence type="ECO:0000256" key="4">
    <source>
        <dbReference type="ARBA" id="ARBA00023274"/>
    </source>
</evidence>
<comment type="similarity">
    <text evidence="1 5 6">Belongs to the eukaryotic ribosomal protein eS27 family.</text>
</comment>
<dbReference type="NCBIfam" id="NF001629">
    <property type="entry name" value="PRK00415.1"/>
    <property type="match status" value="1"/>
</dbReference>
<feature type="binding site" evidence="5">
    <location>
        <position position="28"/>
    </location>
    <ligand>
        <name>Zn(2+)</name>
        <dbReference type="ChEBI" id="CHEBI:29105"/>
    </ligand>
</feature>
<dbReference type="GO" id="GO:0006412">
    <property type="term" value="P:translation"/>
    <property type="evidence" value="ECO:0007669"/>
    <property type="project" value="UniProtKB-UniRule"/>
</dbReference>
<dbReference type="GO" id="GO:1990904">
    <property type="term" value="C:ribonucleoprotein complex"/>
    <property type="evidence" value="ECO:0007669"/>
    <property type="project" value="UniProtKB-KW"/>
</dbReference>
<keyword evidence="3 5" id="KW-0689">Ribosomal protein</keyword>
<accession>F0QUM0</accession>
<dbReference type="GO" id="GO:0005840">
    <property type="term" value="C:ribosome"/>
    <property type="evidence" value="ECO:0007669"/>
    <property type="project" value="UniProtKB-KW"/>
</dbReference>
<dbReference type="GO" id="GO:0003735">
    <property type="term" value="F:structural constituent of ribosome"/>
    <property type="evidence" value="ECO:0007669"/>
    <property type="project" value="InterPro"/>
</dbReference>
<dbReference type="Gene3D" id="2.20.25.100">
    <property type="entry name" value="Zn-binding ribosomal proteins"/>
    <property type="match status" value="1"/>
</dbReference>
<keyword evidence="4 5" id="KW-0687">Ribonucleoprotein</keyword>
<proteinExistence type="inferred from homology"/>
<feature type="binding site" evidence="5">
    <location>
        <position position="47"/>
    </location>
    <ligand>
        <name>Zn(2+)</name>
        <dbReference type="ChEBI" id="CHEBI:29105"/>
    </ligand>
</feature>
<dbReference type="EMBL" id="CP002529">
    <property type="protein sequence ID" value="ADY00681.1"/>
    <property type="molecule type" value="Genomic_DNA"/>
</dbReference>
<keyword evidence="2 5" id="KW-0862">Zinc</keyword>
<dbReference type="InterPro" id="IPR000592">
    <property type="entry name" value="Ribosomal_eS27"/>
</dbReference>
<dbReference type="Pfam" id="PF01667">
    <property type="entry name" value="Ribosomal_S27e"/>
    <property type="match status" value="1"/>
</dbReference>
<dbReference type="Proteomes" id="UP000007485">
    <property type="component" value="Chromosome"/>
</dbReference>
<feature type="zinc finger region" description="C4-type" evidence="5">
    <location>
        <begin position="25"/>
        <end position="47"/>
    </location>
</feature>
<keyword evidence="8" id="KW-1185">Reference proteome</keyword>
<dbReference type="HAMAP" id="MF_00371">
    <property type="entry name" value="Ribosomal_eS27"/>
    <property type="match status" value="1"/>
</dbReference>
<protein>
    <recommendedName>
        <fullName evidence="5">Small ribosomal subunit protein eS27</fullName>
    </recommendedName>
</protein>
<feature type="binding site" evidence="5">
    <location>
        <position position="25"/>
    </location>
    <ligand>
        <name>Zn(2+)</name>
        <dbReference type="ChEBI" id="CHEBI:29105"/>
    </ligand>
</feature>
<keyword evidence="5 6" id="KW-0863">Zinc-finger</keyword>
<dbReference type="InterPro" id="IPR011332">
    <property type="entry name" value="Ribosomal_zn-bd"/>
</dbReference>
<dbReference type="eggNOG" id="arCOG04108">
    <property type="taxonomic scope" value="Archaea"/>
</dbReference>
<dbReference type="AlphaFoldDB" id="F0QUM0"/>
<reference evidence="7 8" key="1">
    <citation type="journal article" date="2011" name="J. Bacteriol.">
        <title>Complete genome sequence of 'Vulcanisaeta moutnovskia' strain 768-28, a novel member of the hyperthermophilic crenarchaeal genus vulcanisaeta.</title>
        <authorList>
            <person name="Gumerov V.M."/>
            <person name="Mardanov A.V."/>
            <person name="Beletsky A.V."/>
            <person name="Prokofeva M.I."/>
            <person name="Bonch-Osmolovskaya E.A."/>
            <person name="Ravin N.V."/>
            <person name="Skryabin K.G."/>
        </authorList>
    </citation>
    <scope>NUCLEOTIDE SEQUENCE [LARGE SCALE GENOMIC DNA]</scope>
    <source>
        <strain evidence="7 8">768-28</strain>
    </source>
</reference>
<dbReference type="HOGENOM" id="CLU_199465_0_0_2"/>
<comment type="subunit">
    <text evidence="5">Part of the 30S ribosomal subunit.</text>
</comment>
<evidence type="ECO:0000256" key="1">
    <source>
        <dbReference type="ARBA" id="ARBA00010919"/>
    </source>
</evidence>
<gene>
    <name evidence="5" type="primary">rps27e</name>
    <name evidence="7" type="ordered locus">VMUT_0469</name>
</gene>
<dbReference type="InterPro" id="IPR023407">
    <property type="entry name" value="Ribosomal_eS27_Zn-bd_dom_sf"/>
</dbReference>
<dbReference type="PROSITE" id="PS01168">
    <property type="entry name" value="RIBOSOMAL_S27E"/>
    <property type="match status" value="1"/>
</dbReference>
<name>F0QUM0_VULM7</name>
<comment type="cofactor">
    <cofactor evidence="5 6">
        <name>Zn(2+)</name>
        <dbReference type="ChEBI" id="CHEBI:29105"/>
    </cofactor>
    <text evidence="5 6">Binds 1 zinc ion per subunit.</text>
</comment>
<evidence type="ECO:0000256" key="3">
    <source>
        <dbReference type="ARBA" id="ARBA00022980"/>
    </source>
</evidence>
<dbReference type="GO" id="GO:0008270">
    <property type="term" value="F:zinc ion binding"/>
    <property type="evidence" value="ECO:0007669"/>
    <property type="project" value="UniProtKB-UniRule"/>
</dbReference>
<organism evidence="7 8">
    <name type="scientific">Vulcanisaeta moutnovskia (strain 768-28)</name>
    <dbReference type="NCBI Taxonomy" id="985053"/>
    <lineage>
        <taxon>Archaea</taxon>
        <taxon>Thermoproteota</taxon>
        <taxon>Thermoprotei</taxon>
        <taxon>Thermoproteales</taxon>
        <taxon>Thermoproteaceae</taxon>
        <taxon>Vulcanisaeta</taxon>
    </lineage>
</organism>
<sequence>MVIMPSNWRSVLVPRPRSRFLRVRCNNCGNEQVVFDRPAMAVRCLVCGNVLIEPTGSKGKIVGATVVATYE</sequence>
<dbReference type="STRING" id="985053.VMUT_0469"/>